<dbReference type="Proteomes" id="UP000540989">
    <property type="component" value="Unassembled WGS sequence"/>
</dbReference>
<sequence>MVISLIRSCGFMSPLKLIFVMGLSTPFALPGVAQEAGYVDARGISEPRRTDKLKKDMTPGQCGDNCRLERPFSFQLIKMDLGPGSVD</sequence>
<dbReference type="EMBL" id="JACHIP010000062">
    <property type="protein sequence ID" value="MBB5061630.1"/>
    <property type="molecule type" value="Genomic_DNA"/>
</dbReference>
<protein>
    <submittedName>
        <fullName evidence="1">Uncharacterized protein</fullName>
    </submittedName>
</protein>
<reference evidence="1 2" key="1">
    <citation type="submission" date="2020-08" db="EMBL/GenBank/DDBJ databases">
        <title>Genomic Encyclopedia of Type Strains, Phase IV (KMG-V): Genome sequencing to study the core and pangenomes of soil and plant-associated prokaryotes.</title>
        <authorList>
            <person name="Whitman W."/>
        </authorList>
    </citation>
    <scope>NUCLEOTIDE SEQUENCE [LARGE SCALE GENOMIC DNA]</scope>
    <source>
        <strain evidence="1 2">M8UP14</strain>
    </source>
</reference>
<organism evidence="1 2">
    <name type="scientific">Granulicella aggregans</name>
    <dbReference type="NCBI Taxonomy" id="474949"/>
    <lineage>
        <taxon>Bacteria</taxon>
        <taxon>Pseudomonadati</taxon>
        <taxon>Acidobacteriota</taxon>
        <taxon>Terriglobia</taxon>
        <taxon>Terriglobales</taxon>
        <taxon>Acidobacteriaceae</taxon>
        <taxon>Granulicella</taxon>
    </lineage>
</organism>
<name>A0A7W7ZKJ7_9BACT</name>
<proteinExistence type="predicted"/>
<dbReference type="AlphaFoldDB" id="A0A7W7ZKJ7"/>
<comment type="caution">
    <text evidence="1">The sequence shown here is derived from an EMBL/GenBank/DDBJ whole genome shotgun (WGS) entry which is preliminary data.</text>
</comment>
<evidence type="ECO:0000313" key="1">
    <source>
        <dbReference type="EMBL" id="MBB5061630.1"/>
    </source>
</evidence>
<evidence type="ECO:0000313" key="2">
    <source>
        <dbReference type="Proteomes" id="UP000540989"/>
    </source>
</evidence>
<accession>A0A7W7ZKJ7</accession>
<gene>
    <name evidence="1" type="ORF">HDF16_006366</name>
</gene>
<keyword evidence="2" id="KW-1185">Reference proteome</keyword>